<feature type="compositionally biased region" description="Polar residues" evidence="12">
    <location>
        <begin position="200"/>
        <end position="217"/>
    </location>
</feature>
<protein>
    <recommendedName>
        <fullName evidence="11">Probable pectate lyase F</fullName>
        <ecNumber evidence="5">4.2.2.2</ecNumber>
    </recommendedName>
</protein>
<feature type="domain" description="C2H2-type" evidence="13">
    <location>
        <begin position="32"/>
        <end position="56"/>
    </location>
</feature>
<evidence type="ECO:0000256" key="12">
    <source>
        <dbReference type="SAM" id="MobiDB-lite"/>
    </source>
</evidence>
<accession>A0A915DSN5</accession>
<dbReference type="PANTHER" id="PTHR33407:SF9">
    <property type="entry name" value="PECTATE LYASE F-RELATED"/>
    <property type="match status" value="1"/>
</dbReference>
<dbReference type="Gene3D" id="2.160.20.10">
    <property type="entry name" value="Single-stranded right-handed beta-helix, Pectin lyase-like"/>
    <property type="match status" value="1"/>
</dbReference>
<dbReference type="GO" id="GO:0005576">
    <property type="term" value="C:extracellular region"/>
    <property type="evidence" value="ECO:0007669"/>
    <property type="project" value="UniProtKB-SubCell"/>
</dbReference>
<evidence type="ECO:0000256" key="5">
    <source>
        <dbReference type="ARBA" id="ARBA00012272"/>
    </source>
</evidence>
<keyword evidence="14" id="KW-1185">Reference proteome</keyword>
<dbReference type="Gene3D" id="3.40.50.1240">
    <property type="entry name" value="Phosphoglycerate mutase-like"/>
    <property type="match status" value="1"/>
</dbReference>
<evidence type="ECO:0000256" key="4">
    <source>
        <dbReference type="ARBA" id="ARBA00006463"/>
    </source>
</evidence>
<dbReference type="InterPro" id="IPR013087">
    <property type="entry name" value="Znf_C2H2_type"/>
</dbReference>
<organism evidence="14 15">
    <name type="scientific">Ditylenchus dipsaci</name>
    <dbReference type="NCBI Taxonomy" id="166011"/>
    <lineage>
        <taxon>Eukaryota</taxon>
        <taxon>Metazoa</taxon>
        <taxon>Ecdysozoa</taxon>
        <taxon>Nematoda</taxon>
        <taxon>Chromadorea</taxon>
        <taxon>Rhabditida</taxon>
        <taxon>Tylenchina</taxon>
        <taxon>Tylenchomorpha</taxon>
        <taxon>Sphaerularioidea</taxon>
        <taxon>Anguinidae</taxon>
        <taxon>Anguininae</taxon>
        <taxon>Ditylenchus</taxon>
    </lineage>
</organism>
<evidence type="ECO:0000256" key="6">
    <source>
        <dbReference type="ARBA" id="ARBA00022525"/>
    </source>
</evidence>
<dbReference type="InterPro" id="IPR000560">
    <property type="entry name" value="His_Pase_clade-2"/>
</dbReference>
<feature type="region of interest" description="Disordered" evidence="12">
    <location>
        <begin position="108"/>
        <end position="132"/>
    </location>
</feature>
<feature type="compositionally biased region" description="Basic residues" evidence="12">
    <location>
        <begin position="456"/>
        <end position="467"/>
    </location>
</feature>
<keyword evidence="8" id="KW-0106">Calcium</keyword>
<feature type="compositionally biased region" description="Polar residues" evidence="12">
    <location>
        <begin position="145"/>
        <end position="165"/>
    </location>
</feature>
<evidence type="ECO:0000313" key="14">
    <source>
        <dbReference type="Proteomes" id="UP000887574"/>
    </source>
</evidence>
<evidence type="ECO:0000259" key="13">
    <source>
        <dbReference type="SMART" id="SM00355"/>
    </source>
</evidence>
<keyword evidence="6" id="KW-0964">Secreted</keyword>
<dbReference type="InterPro" id="IPR029033">
    <property type="entry name" value="His_PPase_superfam"/>
</dbReference>
<comment type="cofactor">
    <cofactor evidence="2">
        <name>Ca(2+)</name>
        <dbReference type="ChEBI" id="CHEBI:29108"/>
    </cofactor>
</comment>
<comment type="similarity">
    <text evidence="4">Belongs to the polysaccharide lyase 3 family.</text>
</comment>
<dbReference type="SUPFAM" id="SSF53254">
    <property type="entry name" value="Phosphoglycerate mutase-like"/>
    <property type="match status" value="1"/>
</dbReference>
<feature type="domain" description="C2H2-type" evidence="13">
    <location>
        <begin position="307"/>
        <end position="331"/>
    </location>
</feature>
<reference evidence="15" key="1">
    <citation type="submission" date="2022-11" db="UniProtKB">
        <authorList>
            <consortium name="WormBaseParasite"/>
        </authorList>
    </citation>
    <scope>IDENTIFICATION</scope>
</reference>
<comment type="catalytic activity">
    <reaction evidence="1">
        <text>Eliminative cleavage of (1-&gt;4)-alpha-D-galacturonan to give oligosaccharides with 4-deoxy-alpha-D-galact-4-enuronosyl groups at their non-reducing ends.</text>
        <dbReference type="EC" id="4.2.2.2"/>
    </reaction>
</comment>
<evidence type="ECO:0000256" key="1">
    <source>
        <dbReference type="ARBA" id="ARBA00000695"/>
    </source>
</evidence>
<feature type="domain" description="C2H2-type" evidence="13">
    <location>
        <begin position="499"/>
        <end position="522"/>
    </location>
</feature>
<keyword evidence="7" id="KW-0732">Signal</keyword>
<name>A0A915DSN5_9BILA</name>
<dbReference type="Pfam" id="PF00328">
    <property type="entry name" value="His_Phos_2"/>
    <property type="match status" value="1"/>
</dbReference>
<dbReference type="SMART" id="SM00355">
    <property type="entry name" value="ZnF_C2H2"/>
    <property type="match status" value="6"/>
</dbReference>
<evidence type="ECO:0000256" key="8">
    <source>
        <dbReference type="ARBA" id="ARBA00022837"/>
    </source>
</evidence>
<dbReference type="GO" id="GO:0016791">
    <property type="term" value="F:phosphatase activity"/>
    <property type="evidence" value="ECO:0007669"/>
    <property type="project" value="UniProtKB-ARBA"/>
</dbReference>
<feature type="compositionally biased region" description="Polar residues" evidence="12">
    <location>
        <begin position="174"/>
        <end position="186"/>
    </location>
</feature>
<feature type="domain" description="C2H2-type" evidence="13">
    <location>
        <begin position="528"/>
        <end position="552"/>
    </location>
</feature>
<evidence type="ECO:0000256" key="2">
    <source>
        <dbReference type="ARBA" id="ARBA00001913"/>
    </source>
</evidence>
<comment type="function">
    <text evidence="10">Pectinolytic enzyme consist of four classes of enzymes: pectin lyase, polygalacturonase, pectin methylesterase and rhamnogalacturonase. Among pectinolytic enzymes, pectin lyase is the most important in depolymerization of pectin, since it cleaves internal glycosidic bonds of highly methylated pectins. Favors pectate, the anion, over pectin, the methyl ester.</text>
</comment>
<dbReference type="GO" id="GO:0045490">
    <property type="term" value="P:pectin catabolic process"/>
    <property type="evidence" value="ECO:0007669"/>
    <property type="project" value="TreeGrafter"/>
</dbReference>
<feature type="compositionally biased region" description="Basic and acidic residues" evidence="12">
    <location>
        <begin position="108"/>
        <end position="117"/>
    </location>
</feature>
<evidence type="ECO:0000256" key="11">
    <source>
        <dbReference type="ARBA" id="ARBA00039895"/>
    </source>
</evidence>
<feature type="compositionally biased region" description="Basic and acidic residues" evidence="12">
    <location>
        <begin position="468"/>
        <end position="489"/>
    </location>
</feature>
<dbReference type="PANTHER" id="PTHR33407">
    <property type="entry name" value="PECTATE LYASE F-RELATED"/>
    <property type="match status" value="1"/>
</dbReference>
<keyword evidence="9" id="KW-0456">Lyase</keyword>
<feature type="region of interest" description="Disordered" evidence="12">
    <location>
        <begin position="447"/>
        <end position="498"/>
    </location>
</feature>
<dbReference type="Proteomes" id="UP000887574">
    <property type="component" value="Unplaced"/>
</dbReference>
<dbReference type="GO" id="GO:0030570">
    <property type="term" value="F:pectate lyase activity"/>
    <property type="evidence" value="ECO:0007669"/>
    <property type="project" value="UniProtKB-EC"/>
</dbReference>
<feature type="compositionally biased region" description="Basic and acidic residues" evidence="12">
    <location>
        <begin position="188"/>
        <end position="199"/>
    </location>
</feature>
<evidence type="ECO:0000256" key="9">
    <source>
        <dbReference type="ARBA" id="ARBA00023239"/>
    </source>
</evidence>
<dbReference type="EC" id="4.2.2.2" evidence="5"/>
<dbReference type="InterPro" id="IPR004898">
    <property type="entry name" value="Pectate_lyase_PlyH/PlyE-like"/>
</dbReference>
<evidence type="ECO:0000313" key="15">
    <source>
        <dbReference type="WBParaSite" id="jg23110"/>
    </source>
</evidence>
<sequence>MLKCCICSDSTSLNANELEAHIASIHFDCTPYECDHCKYAKFPTEYAVRRHFEVDHGLFVYYVKFQVTPAIEEKKSKIQECLNYSLQPADRQTKLSDDAIAKILNPLKDDQENRGNDTKPVFVISDDDEDNEDGEIEVVADTLHTHTPSTTADNMRNSCSSNSIATPEEAVESAGTSKNTPLTSRIQELVHQREQRKQSENLANPSPTQSSNDNVQSSANELLEDITAVSSTHTLENHIMRDARCFRRAKHSEFSSEKDSLLRKNQCSHNAISSTSVTSFAMDLIDQSINSSTIMEEKTNQSDVNMVECLVCNEQVENNMFSLNRHVNTIHTQYPFYKCKECGEKFFWCEQEATSHVQQKHPGKEDCIIDNWQKYHPRLNLRQPRFFNKSLDSEDTPASGSGNTTASMYEQHLPLQRVNQCKQPEPLDTIDNNCMVISDFDELLQRSSPQVSTSATKKRSSKKAPKKHSSEKVVKVKKIKDSSGVKDKAQSSSAKGKKHACSECNESIPAFDWTLLNHVNSHLHLPLFECTGCGKNFEKYLRSYMIRHIRHHHNGDTNLIVDNRVKYKNQLADAIKYDMSKVIFDESQIKNSETNAPEELFIKSVAPPTEASDEPDKAERFADAADIIDIEDGELSTDSNDEDIEFLGWQHKSSHILYSTSACKKSAETSCKGDIFAYNCAQARFSTTEQLSYVNAYHEAEKASDKHQKVLPYHKFSKVAMYSFYLLFLMAVSLAICNFELVSAGVNCNPTFPSAKSSEVVQATISVAKNIDYGMKRLTAGSKVGGSSINENDQPILILEPGVTVSNLIIGNPASKGIWCKGSCTLKNVWWEAVGTHAAGLGTDSKYWANTGNKYTIQGGGVQNAADKVFIQQGAGTTYISDFYARNMSKLWRSCGNCPTQFKNRKLVLTNTVLNGPALTVVGLNANLGDGVSVSGLSLCNSKKIAYICQGYQGTTDYNPATGTGPKPTQTENIQVGQALNGKICKDPSAKITVNYFSLKCLCIMERRLKRPTSNSTYETGELSDEGKWGAYTVGSNLRSAYGHLLDYKYAPSKLHVLSRTIHRSVASAQLMLASFLPPVDEQIWNPALLWQPIPVITNEILDHASTAVLLSCPSLGANLISSGVYEPIFQSFSNTTAFLEEHTGRKISNIFVLQDVIGAVLGRYHARDTIPAPFWLNKSLADALDWQYSLVNSKAYSVFLDDIGGWHFDQLVSGMADALHNKSTYKMIIYSVHEANAVIMTDFLKIGITWTRLPSVSSYFAFELHTYGDDHVVKVYSHDKLNGTREELFFKRLSTPMLFQHIFQSSIQTIRLFPVAGVNRSFDSAC</sequence>
<dbReference type="SUPFAM" id="SSF51126">
    <property type="entry name" value="Pectin lyase-like"/>
    <property type="match status" value="1"/>
</dbReference>
<dbReference type="WBParaSite" id="jg23110">
    <property type="protein sequence ID" value="jg23110"/>
    <property type="gene ID" value="jg23110"/>
</dbReference>
<proteinExistence type="inferred from homology"/>
<feature type="region of interest" description="Disordered" evidence="12">
    <location>
        <begin position="145"/>
        <end position="217"/>
    </location>
</feature>
<dbReference type="InterPro" id="IPR011050">
    <property type="entry name" value="Pectin_lyase_fold/virulence"/>
</dbReference>
<evidence type="ECO:0000256" key="3">
    <source>
        <dbReference type="ARBA" id="ARBA00004613"/>
    </source>
</evidence>
<dbReference type="Gene3D" id="3.30.160.60">
    <property type="entry name" value="Classic Zinc Finger"/>
    <property type="match status" value="2"/>
</dbReference>
<feature type="domain" description="C2H2-type" evidence="13">
    <location>
        <begin position="337"/>
        <end position="361"/>
    </location>
</feature>
<evidence type="ECO:0000256" key="7">
    <source>
        <dbReference type="ARBA" id="ARBA00022729"/>
    </source>
</evidence>
<dbReference type="Pfam" id="PF03211">
    <property type="entry name" value="Pectate_lyase"/>
    <property type="match status" value="1"/>
</dbReference>
<feature type="domain" description="C2H2-type" evidence="13">
    <location>
        <begin position="2"/>
        <end position="26"/>
    </location>
</feature>
<comment type="subcellular location">
    <subcellularLocation>
        <location evidence="3">Secreted</location>
    </subcellularLocation>
</comment>
<dbReference type="InterPro" id="IPR012334">
    <property type="entry name" value="Pectin_lyas_fold"/>
</dbReference>
<evidence type="ECO:0000256" key="10">
    <source>
        <dbReference type="ARBA" id="ARBA00025679"/>
    </source>
</evidence>